<name>G2QE60_THET4</name>
<dbReference type="eggNOG" id="ENOG502RKJE">
    <property type="taxonomic scope" value="Eukaryota"/>
</dbReference>
<evidence type="ECO:0000313" key="3">
    <source>
        <dbReference type="Proteomes" id="UP000007322"/>
    </source>
</evidence>
<evidence type="ECO:0000313" key="2">
    <source>
        <dbReference type="EMBL" id="AEO57643.1"/>
    </source>
</evidence>
<dbReference type="GeneID" id="11507514"/>
<dbReference type="RefSeq" id="XP_003662888.1">
    <property type="nucleotide sequence ID" value="XM_003662840.1"/>
</dbReference>
<feature type="transmembrane region" description="Helical" evidence="1">
    <location>
        <begin position="104"/>
        <end position="124"/>
    </location>
</feature>
<dbReference type="Proteomes" id="UP000007322">
    <property type="component" value="Chromosome 3"/>
</dbReference>
<dbReference type="HOGENOM" id="CLU_1994178_0_0_1"/>
<dbReference type="Pfam" id="PF09729">
    <property type="entry name" value="Gti1_Pac2"/>
    <property type="match status" value="1"/>
</dbReference>
<dbReference type="InterPro" id="IPR018608">
    <property type="entry name" value="Gti1/Pac2"/>
</dbReference>
<dbReference type="AlphaFoldDB" id="G2QE60"/>
<dbReference type="EMBL" id="CP003004">
    <property type="protein sequence ID" value="AEO57643.1"/>
    <property type="molecule type" value="Genomic_DNA"/>
</dbReference>
<keyword evidence="1" id="KW-0472">Membrane</keyword>
<organism evidence="2 3">
    <name type="scientific">Thermothelomyces thermophilus (strain ATCC 42464 / BCRC 31852 / DSM 1799)</name>
    <name type="common">Sporotrichum thermophile</name>
    <dbReference type="NCBI Taxonomy" id="573729"/>
    <lineage>
        <taxon>Eukaryota</taxon>
        <taxon>Fungi</taxon>
        <taxon>Dikarya</taxon>
        <taxon>Ascomycota</taxon>
        <taxon>Pezizomycotina</taxon>
        <taxon>Sordariomycetes</taxon>
        <taxon>Sordariomycetidae</taxon>
        <taxon>Sordariales</taxon>
        <taxon>Chaetomiaceae</taxon>
        <taxon>Thermothelomyces</taxon>
    </lineage>
</organism>
<accession>G2QE60</accession>
<proteinExistence type="predicted"/>
<dbReference type="InParanoid" id="G2QE60"/>
<reference evidence="2 3" key="1">
    <citation type="journal article" date="2011" name="Nat. Biotechnol.">
        <title>Comparative genomic analysis of the thermophilic biomass-degrading fungi Myceliophthora thermophila and Thielavia terrestris.</title>
        <authorList>
            <person name="Berka R.M."/>
            <person name="Grigoriev I.V."/>
            <person name="Otillar R."/>
            <person name="Salamov A."/>
            <person name="Grimwood J."/>
            <person name="Reid I."/>
            <person name="Ishmael N."/>
            <person name="John T."/>
            <person name="Darmond C."/>
            <person name="Moisan M.-C."/>
            <person name="Henrissat B."/>
            <person name="Coutinho P.M."/>
            <person name="Lombard V."/>
            <person name="Natvig D.O."/>
            <person name="Lindquist E."/>
            <person name="Schmutz J."/>
            <person name="Lucas S."/>
            <person name="Harris P."/>
            <person name="Powlowski J."/>
            <person name="Bellemare A."/>
            <person name="Taylor D."/>
            <person name="Butler G."/>
            <person name="de Vries R.P."/>
            <person name="Allijn I.E."/>
            <person name="van den Brink J."/>
            <person name="Ushinsky S."/>
            <person name="Storms R."/>
            <person name="Powell A.J."/>
            <person name="Paulsen I.T."/>
            <person name="Elbourne L.D.H."/>
            <person name="Baker S.E."/>
            <person name="Magnuson J."/>
            <person name="LaBoissiere S."/>
            <person name="Clutterbuck A.J."/>
            <person name="Martinez D."/>
            <person name="Wogulis M."/>
            <person name="de Leon A.L."/>
            <person name="Rey M.W."/>
            <person name="Tsang A."/>
        </authorList>
    </citation>
    <scope>NUCLEOTIDE SEQUENCE [LARGE SCALE GENOMIC DNA]</scope>
    <source>
        <strain evidence="3">ATCC 42464 / BCRC 31852 / DSM 1799</strain>
    </source>
</reference>
<evidence type="ECO:0000256" key="1">
    <source>
        <dbReference type="SAM" id="Phobius"/>
    </source>
</evidence>
<dbReference type="VEuPathDB" id="FungiDB:MYCTH_2304038"/>
<keyword evidence="1" id="KW-1133">Transmembrane helix</keyword>
<gene>
    <name evidence="2" type="ORF">MYCTH_2304038</name>
</gene>
<dbReference type="KEGG" id="mtm:MYCTH_2304038"/>
<keyword evidence="3" id="KW-1185">Reference proteome</keyword>
<protein>
    <submittedName>
        <fullName evidence="2">Uncharacterized protein</fullName>
    </submittedName>
</protein>
<keyword evidence="1" id="KW-0812">Transmembrane</keyword>
<dbReference type="OrthoDB" id="10490740at2759"/>
<sequence>MALLDPPPPDYLLPGSEQCTDSVEQDAAYLVEAAAVARTLPRLVGCNGDARTLVRSGAVLVHGDEYKRWKDGRKWSDGRNLKNGFNIYRELATDPADCMTREELVGFFFFFSLPLLSLSLSLFLS</sequence>